<dbReference type="CDD" id="cd00030">
    <property type="entry name" value="C2"/>
    <property type="match status" value="1"/>
</dbReference>
<dbReference type="OrthoDB" id="332250at2759"/>
<dbReference type="Proteomes" id="UP000694845">
    <property type="component" value="Unplaced"/>
</dbReference>
<feature type="compositionally biased region" description="Polar residues" evidence="1">
    <location>
        <begin position="455"/>
        <end position="473"/>
    </location>
</feature>
<keyword evidence="3" id="KW-1185">Reference proteome</keyword>
<reference evidence="4" key="1">
    <citation type="submission" date="2025-08" db="UniProtKB">
        <authorList>
            <consortium name="RefSeq"/>
        </authorList>
    </citation>
    <scope>IDENTIFICATION</scope>
</reference>
<evidence type="ECO:0000313" key="4">
    <source>
        <dbReference type="RefSeq" id="XP_022093912.1"/>
    </source>
</evidence>
<dbReference type="InterPro" id="IPR039893">
    <property type="entry name" value="CEP120-like"/>
</dbReference>
<dbReference type="InterPro" id="IPR035892">
    <property type="entry name" value="C2_domain_sf"/>
</dbReference>
<dbReference type="PANTHER" id="PTHR21574:SF0">
    <property type="entry name" value="CENTROSOMAL PROTEIN OF 120 KDA"/>
    <property type="match status" value="1"/>
</dbReference>
<dbReference type="Pfam" id="PF00168">
    <property type="entry name" value="C2"/>
    <property type="match status" value="1"/>
</dbReference>
<gene>
    <name evidence="4" type="primary">LOC110981048</name>
</gene>
<dbReference type="KEGG" id="aplc:110981048"/>
<feature type="compositionally biased region" description="Low complexity" evidence="1">
    <location>
        <begin position="151"/>
        <end position="160"/>
    </location>
</feature>
<feature type="compositionally biased region" description="Pro residues" evidence="1">
    <location>
        <begin position="668"/>
        <end position="695"/>
    </location>
</feature>
<dbReference type="GeneID" id="110981048"/>
<name>A0A8B7YMM4_ACAPL</name>
<dbReference type="PANTHER" id="PTHR21574">
    <property type="entry name" value="CENTROSOMAL PROTEIN OF 120 KDA"/>
    <property type="match status" value="1"/>
</dbReference>
<evidence type="ECO:0000259" key="2">
    <source>
        <dbReference type="PROSITE" id="PS50004"/>
    </source>
</evidence>
<organism evidence="3 4">
    <name type="scientific">Acanthaster planci</name>
    <name type="common">Crown-of-thorns starfish</name>
    <dbReference type="NCBI Taxonomy" id="133434"/>
    <lineage>
        <taxon>Eukaryota</taxon>
        <taxon>Metazoa</taxon>
        <taxon>Echinodermata</taxon>
        <taxon>Eleutherozoa</taxon>
        <taxon>Asterozoa</taxon>
        <taxon>Asteroidea</taxon>
        <taxon>Valvatacea</taxon>
        <taxon>Valvatida</taxon>
        <taxon>Acanthasteridae</taxon>
        <taxon>Acanthaster</taxon>
    </lineage>
</organism>
<feature type="compositionally biased region" description="Pro residues" evidence="1">
    <location>
        <begin position="369"/>
        <end position="379"/>
    </location>
</feature>
<dbReference type="SUPFAM" id="SSF49562">
    <property type="entry name" value="C2 domain (Calcium/lipid-binding domain, CaLB)"/>
    <property type="match status" value="1"/>
</dbReference>
<dbReference type="Gene3D" id="2.60.40.150">
    <property type="entry name" value="C2 domain"/>
    <property type="match status" value="1"/>
</dbReference>
<dbReference type="CTD" id="153241"/>
<evidence type="ECO:0000313" key="3">
    <source>
        <dbReference type="Proteomes" id="UP000694845"/>
    </source>
</evidence>
<dbReference type="InterPro" id="IPR022136">
    <property type="entry name" value="DUF3668"/>
</dbReference>
<feature type="region of interest" description="Disordered" evidence="1">
    <location>
        <begin position="599"/>
        <end position="628"/>
    </location>
</feature>
<feature type="compositionally biased region" description="Basic and acidic residues" evidence="1">
    <location>
        <begin position="430"/>
        <end position="454"/>
    </location>
</feature>
<accession>A0A8B7YMM4</accession>
<evidence type="ECO:0000256" key="1">
    <source>
        <dbReference type="SAM" id="MobiDB-lite"/>
    </source>
</evidence>
<dbReference type="InterPro" id="IPR000008">
    <property type="entry name" value="C2_dom"/>
</dbReference>
<dbReference type="GO" id="GO:1903724">
    <property type="term" value="P:positive regulation of centriole elongation"/>
    <property type="evidence" value="ECO:0007669"/>
    <property type="project" value="TreeGrafter"/>
</dbReference>
<dbReference type="PROSITE" id="PS50004">
    <property type="entry name" value="C2"/>
    <property type="match status" value="1"/>
</dbReference>
<proteinExistence type="predicted"/>
<feature type="compositionally biased region" description="Polar residues" evidence="1">
    <location>
        <begin position="403"/>
        <end position="415"/>
    </location>
</feature>
<protein>
    <submittedName>
        <fullName evidence="4">Centrosomal protein of 120 kDa-like isoform X1</fullName>
    </submittedName>
</protein>
<feature type="region of interest" description="Disordered" evidence="1">
    <location>
        <begin position="353"/>
        <end position="473"/>
    </location>
</feature>
<dbReference type="GO" id="GO:0005813">
    <property type="term" value="C:centrosome"/>
    <property type="evidence" value="ECO:0007669"/>
    <property type="project" value="TreeGrafter"/>
</dbReference>
<dbReference type="RefSeq" id="XP_022093912.1">
    <property type="nucleotide sequence ID" value="XM_022238220.1"/>
</dbReference>
<feature type="region of interest" description="Disordered" evidence="1">
    <location>
        <begin position="965"/>
        <end position="997"/>
    </location>
</feature>
<dbReference type="AlphaFoldDB" id="A0A8B7YMM4"/>
<sequence length="1045" mass="117481">MGTREKFLVVVSLLEGRKFPKRSRHQLLIEIRFDGELLATDPVAHTETPELCTELAWEVDKKALHQHRLQRTPLKLVCYALDTTTNARENVGYVMLDLRTAIFQEASPAKVPVTSKWHALLNTKYNRHKPQLRVGVSLEADTQAKDDSFRAKAAPPRKAPGMPDDGTSDAEIDPSSLKPVLNETEGFYQIGPADRCTESFVLSVTIGYAANLAQLVPSNIPLPSRDKGFYFYYSLFGNDVTNEPFHDLLNASFPAERASVRLRSSVAALRMMLAQAPALTVHLCCGEQSLGSTLVPWNSLLQSHSDAINRQPLILQGSFRLTPPPRSQLPAASTEGSTACVGVSVALRREEIPLQPEVPSSQPTSAPSRIPPRTPPTVTPPKRVVEGQGKPAEEGPKCLNSPAAGSQEDSYTEPTDTSRTDADAASIPEEEIKRADKKVGSRQPEVRTDPHREPQPTTQSTKHPTTQPVRDDASVSTSQPHVMVDAPAHHFSISIDLRSIKNVETATNLNIYLRYLYPFFGSVSPIMTHPPIEVRRHTEVLLPHSYCSFNLAATAQQLQETLLRVPLLVEVWHRDKMTKDQLLGVARVPLSGVLGAEKARIASPHSGGAEGTRQIHSERVTAETASDGKPNRLAEMYVVLGLEDYGPIRAQQVILGSELTSSSSAAPAPQPRHGLPPPPPPAHPPPPAQQAPPSDPRQTAEYKAALELEMWKEQQVREFENQLQEKELQHLKSLTEEWKRKDRERETLIEKKLKEHSHLEGQLRTALTDIEKRERQLAANEAEVMRLRGDLQREQERQLTEMREVSRRMKEDHIAQMEIEKSKVRLLEEEKQHLSQLLGQAQAQLQEKDREFQSFKDQLATKPEVRLQSDLSLLQLEKVELERKLESVSKSKVHYKQQWGRALKELARLKQREQSEAKARLKREQQELEHMRLRYLAAEEKEVVKSERQQLDEIKGELNRLKQQELDKEQKAQHQQTPPPPPQDHKENTKPPGSGALDAGVEAHVARLIEERDTLLRTGVYTHQDRIISELDRQIRDSIARGHAV</sequence>
<feature type="region of interest" description="Disordered" evidence="1">
    <location>
        <begin position="659"/>
        <end position="699"/>
    </location>
</feature>
<feature type="region of interest" description="Disordered" evidence="1">
    <location>
        <begin position="146"/>
        <end position="176"/>
    </location>
</feature>
<dbReference type="Pfam" id="PF12416">
    <property type="entry name" value="DUF3668"/>
    <property type="match status" value="1"/>
</dbReference>
<feature type="domain" description="C2" evidence="2">
    <location>
        <begin position="474"/>
        <end position="605"/>
    </location>
</feature>